<sequence>MKAVSIVRGRGQLTIPDPIRKLVPWVNPLSAVTISVVKPDEILIKPHKTHIDWERIWSGIEKSRALRGKGKSISAVEFLAQDRKSH</sequence>
<organism evidence="1 2">
    <name type="scientific">Candidatus Gottesmanbacteria bacterium RIFCSPLOWO2_01_FULL_46_9</name>
    <dbReference type="NCBI Taxonomy" id="1798394"/>
    <lineage>
        <taxon>Bacteria</taxon>
        <taxon>Candidatus Gottesmaniibacteriota</taxon>
    </lineage>
</organism>
<accession>A0A1F6B0C3</accession>
<comment type="caution">
    <text evidence="1">The sequence shown here is derived from an EMBL/GenBank/DDBJ whole genome shotgun (WGS) entry which is preliminary data.</text>
</comment>
<gene>
    <name evidence="1" type="ORF">A3A63_02930</name>
</gene>
<name>A0A1F6B0C3_9BACT</name>
<evidence type="ECO:0000313" key="2">
    <source>
        <dbReference type="Proteomes" id="UP000176450"/>
    </source>
</evidence>
<protein>
    <submittedName>
        <fullName evidence="1">Uncharacterized protein</fullName>
    </submittedName>
</protein>
<evidence type="ECO:0000313" key="1">
    <source>
        <dbReference type="EMBL" id="OGG30376.1"/>
    </source>
</evidence>
<proteinExistence type="predicted"/>
<dbReference type="EMBL" id="MFJX01000042">
    <property type="protein sequence ID" value="OGG30376.1"/>
    <property type="molecule type" value="Genomic_DNA"/>
</dbReference>
<dbReference type="AlphaFoldDB" id="A0A1F6B0C3"/>
<dbReference type="Proteomes" id="UP000176450">
    <property type="component" value="Unassembled WGS sequence"/>
</dbReference>
<reference evidence="1 2" key="1">
    <citation type="journal article" date="2016" name="Nat. Commun.">
        <title>Thousands of microbial genomes shed light on interconnected biogeochemical processes in an aquifer system.</title>
        <authorList>
            <person name="Anantharaman K."/>
            <person name="Brown C.T."/>
            <person name="Hug L.A."/>
            <person name="Sharon I."/>
            <person name="Castelle C.J."/>
            <person name="Probst A.J."/>
            <person name="Thomas B.C."/>
            <person name="Singh A."/>
            <person name="Wilkins M.J."/>
            <person name="Karaoz U."/>
            <person name="Brodie E.L."/>
            <person name="Williams K.H."/>
            <person name="Hubbard S.S."/>
            <person name="Banfield J.F."/>
        </authorList>
    </citation>
    <scope>NUCLEOTIDE SEQUENCE [LARGE SCALE GENOMIC DNA]</scope>
</reference>